<dbReference type="AlphaFoldDB" id="A0A5C5V1S6"/>
<dbReference type="InterPro" id="IPR011990">
    <property type="entry name" value="TPR-like_helical_dom_sf"/>
</dbReference>
<evidence type="ECO:0000313" key="3">
    <source>
        <dbReference type="EMBL" id="TWT31737.1"/>
    </source>
</evidence>
<keyword evidence="4" id="KW-1185">Reference proteome</keyword>
<dbReference type="EMBL" id="SJPF01000004">
    <property type="protein sequence ID" value="TWT31737.1"/>
    <property type="molecule type" value="Genomic_DNA"/>
</dbReference>
<proteinExistence type="predicted"/>
<feature type="compositionally biased region" description="Acidic residues" evidence="1">
    <location>
        <begin position="174"/>
        <end position="185"/>
    </location>
</feature>
<feature type="region of interest" description="Disordered" evidence="1">
    <location>
        <begin position="170"/>
        <end position="215"/>
    </location>
</feature>
<keyword evidence="2" id="KW-0472">Membrane</keyword>
<dbReference type="Proteomes" id="UP000318878">
    <property type="component" value="Unassembled WGS sequence"/>
</dbReference>
<evidence type="ECO:0000256" key="1">
    <source>
        <dbReference type="SAM" id="MobiDB-lite"/>
    </source>
</evidence>
<dbReference type="SUPFAM" id="SSF48452">
    <property type="entry name" value="TPR-like"/>
    <property type="match status" value="1"/>
</dbReference>
<accession>A0A5C5V1S6</accession>
<protein>
    <submittedName>
        <fullName evidence="3">Uncharacterized protein</fullName>
    </submittedName>
</protein>
<dbReference type="Gene3D" id="1.25.40.10">
    <property type="entry name" value="Tetratricopeptide repeat domain"/>
    <property type="match status" value="1"/>
</dbReference>
<feature type="compositionally biased region" description="Basic and acidic residues" evidence="1">
    <location>
        <begin position="199"/>
        <end position="208"/>
    </location>
</feature>
<keyword evidence="2" id="KW-1133">Transmembrane helix</keyword>
<evidence type="ECO:0000313" key="4">
    <source>
        <dbReference type="Proteomes" id="UP000318878"/>
    </source>
</evidence>
<keyword evidence="2" id="KW-0812">Transmembrane</keyword>
<evidence type="ECO:0000256" key="2">
    <source>
        <dbReference type="SAM" id="Phobius"/>
    </source>
</evidence>
<name>A0A5C5V1S6_9BACT</name>
<organism evidence="3 4">
    <name type="scientific">Blastopirellula retiformator</name>
    <dbReference type="NCBI Taxonomy" id="2527970"/>
    <lineage>
        <taxon>Bacteria</taxon>
        <taxon>Pseudomonadati</taxon>
        <taxon>Planctomycetota</taxon>
        <taxon>Planctomycetia</taxon>
        <taxon>Pirellulales</taxon>
        <taxon>Pirellulaceae</taxon>
        <taxon>Blastopirellula</taxon>
    </lineage>
</organism>
<feature type="transmembrane region" description="Helical" evidence="2">
    <location>
        <begin position="58"/>
        <end position="75"/>
    </location>
</feature>
<feature type="transmembrane region" description="Helical" evidence="2">
    <location>
        <begin position="26"/>
        <end position="46"/>
    </location>
</feature>
<dbReference type="InterPro" id="IPR019734">
    <property type="entry name" value="TPR_rpt"/>
</dbReference>
<gene>
    <name evidence="3" type="ORF">Enr8_36610</name>
</gene>
<dbReference type="SMART" id="SM00028">
    <property type="entry name" value="TPR"/>
    <property type="match status" value="2"/>
</dbReference>
<dbReference type="Pfam" id="PF13432">
    <property type="entry name" value="TPR_16"/>
    <property type="match status" value="1"/>
</dbReference>
<sequence>MLNSPWIYCLWPGLTETWVYGRWRGLVWAGGFALILNAALILHGVWPEFVGETVRHSIWYVVTFLWVISAGWSIYRVARGGYQPQDESVEALFHTAQSEYLQGNWHQAEATLLRLLSRDPRDAEARLMLATLYRHTQRYDLALDSIAKLTKLDAAGRWWAEIQRERRLLADRMADEDEPESEPDSSSEASAKETQAPQEIEKIARDDSAPSSEAA</sequence>
<comment type="caution">
    <text evidence="3">The sequence shown here is derived from an EMBL/GenBank/DDBJ whole genome shotgun (WGS) entry which is preliminary data.</text>
</comment>
<reference evidence="3 4" key="1">
    <citation type="submission" date="2019-02" db="EMBL/GenBank/DDBJ databases">
        <title>Deep-cultivation of Planctomycetes and their phenomic and genomic characterization uncovers novel biology.</title>
        <authorList>
            <person name="Wiegand S."/>
            <person name="Jogler M."/>
            <person name="Boedeker C."/>
            <person name="Pinto D."/>
            <person name="Vollmers J."/>
            <person name="Rivas-Marin E."/>
            <person name="Kohn T."/>
            <person name="Peeters S.H."/>
            <person name="Heuer A."/>
            <person name="Rast P."/>
            <person name="Oberbeckmann S."/>
            <person name="Bunk B."/>
            <person name="Jeske O."/>
            <person name="Meyerdierks A."/>
            <person name="Storesund J.E."/>
            <person name="Kallscheuer N."/>
            <person name="Luecker S."/>
            <person name="Lage O.M."/>
            <person name="Pohl T."/>
            <person name="Merkel B.J."/>
            <person name="Hornburger P."/>
            <person name="Mueller R.-W."/>
            <person name="Bruemmer F."/>
            <person name="Labrenz M."/>
            <person name="Spormann A.M."/>
            <person name="Op Den Camp H."/>
            <person name="Overmann J."/>
            <person name="Amann R."/>
            <person name="Jetten M.S.M."/>
            <person name="Mascher T."/>
            <person name="Medema M.H."/>
            <person name="Devos D.P."/>
            <person name="Kaster A.-K."/>
            <person name="Ovreas L."/>
            <person name="Rohde M."/>
            <person name="Galperin M.Y."/>
            <person name="Jogler C."/>
        </authorList>
    </citation>
    <scope>NUCLEOTIDE SEQUENCE [LARGE SCALE GENOMIC DNA]</scope>
    <source>
        <strain evidence="3 4">Enr8</strain>
    </source>
</reference>